<sequence>MEARKSELQLSQLQEPCQEIRGGCSLNLELGFIVIVYILLYPDVVIFLASKPFFKCKISRIKVKARDVMNVIEGLHNFSHLHITYTKTKNNLFHYQAQRCRG</sequence>
<keyword evidence="3" id="KW-1185">Reference proteome</keyword>
<keyword evidence="1" id="KW-0812">Transmembrane</keyword>
<evidence type="ECO:0000256" key="1">
    <source>
        <dbReference type="SAM" id="Phobius"/>
    </source>
</evidence>
<organism evidence="2 3">
    <name type="scientific">Malus domestica</name>
    <name type="common">Apple</name>
    <name type="synonym">Pyrus malus</name>
    <dbReference type="NCBI Taxonomy" id="3750"/>
    <lineage>
        <taxon>Eukaryota</taxon>
        <taxon>Viridiplantae</taxon>
        <taxon>Streptophyta</taxon>
        <taxon>Embryophyta</taxon>
        <taxon>Tracheophyta</taxon>
        <taxon>Spermatophyta</taxon>
        <taxon>Magnoliopsida</taxon>
        <taxon>eudicotyledons</taxon>
        <taxon>Gunneridae</taxon>
        <taxon>Pentapetalae</taxon>
        <taxon>rosids</taxon>
        <taxon>fabids</taxon>
        <taxon>Rosales</taxon>
        <taxon>Rosaceae</taxon>
        <taxon>Amygdaloideae</taxon>
        <taxon>Maleae</taxon>
        <taxon>Malus</taxon>
    </lineage>
</organism>
<gene>
    <name evidence="2" type="ORF">DVH24_016922</name>
</gene>
<reference evidence="2 3" key="1">
    <citation type="submission" date="2018-10" db="EMBL/GenBank/DDBJ databases">
        <title>A high-quality apple genome assembly.</title>
        <authorList>
            <person name="Hu J."/>
        </authorList>
    </citation>
    <scope>NUCLEOTIDE SEQUENCE [LARGE SCALE GENOMIC DNA]</scope>
    <source>
        <strain evidence="3">cv. HFTH1</strain>
        <tissue evidence="2">Young leaf</tissue>
    </source>
</reference>
<feature type="transmembrane region" description="Helical" evidence="1">
    <location>
        <begin position="30"/>
        <end position="50"/>
    </location>
</feature>
<dbReference type="AlphaFoldDB" id="A0A498IRM9"/>
<protein>
    <submittedName>
        <fullName evidence="2">Uncharacterized protein</fullName>
    </submittedName>
</protein>
<accession>A0A498IRM9</accession>
<dbReference type="Proteomes" id="UP000290289">
    <property type="component" value="Chromosome 10"/>
</dbReference>
<dbReference type="EMBL" id="RDQH01000336">
    <property type="protein sequence ID" value="RXH85869.1"/>
    <property type="molecule type" value="Genomic_DNA"/>
</dbReference>
<keyword evidence="1" id="KW-0472">Membrane</keyword>
<evidence type="ECO:0000313" key="2">
    <source>
        <dbReference type="EMBL" id="RXH85869.1"/>
    </source>
</evidence>
<comment type="caution">
    <text evidence="2">The sequence shown here is derived from an EMBL/GenBank/DDBJ whole genome shotgun (WGS) entry which is preliminary data.</text>
</comment>
<proteinExistence type="predicted"/>
<evidence type="ECO:0000313" key="3">
    <source>
        <dbReference type="Proteomes" id="UP000290289"/>
    </source>
</evidence>
<name>A0A498IRM9_MALDO</name>
<keyword evidence="1" id="KW-1133">Transmembrane helix</keyword>